<comment type="caution">
    <text evidence="1">The sequence shown here is derived from an EMBL/GenBank/DDBJ whole genome shotgun (WGS) entry which is preliminary data.</text>
</comment>
<evidence type="ECO:0000313" key="1">
    <source>
        <dbReference type="EMBL" id="KAK3756215.1"/>
    </source>
</evidence>
<dbReference type="AlphaFoldDB" id="A0AAE0YSF7"/>
<sequence length="130" mass="14586">MHPECWRISHRSGELYNTCNNGLPFSMHPECWRISHRSGELYLVRTVSHSVCILSAGEFHIVLVNNTVQHLMHLSAGEFHIVLVNCTTLVRTVSHPVCILLLQGQAVEPNNSADVRQDCDVTGLKSPARF</sequence>
<name>A0AAE0YSF7_9GAST</name>
<evidence type="ECO:0000313" key="2">
    <source>
        <dbReference type="Proteomes" id="UP001283361"/>
    </source>
</evidence>
<dbReference type="Proteomes" id="UP001283361">
    <property type="component" value="Unassembled WGS sequence"/>
</dbReference>
<dbReference type="EMBL" id="JAWDGP010005537">
    <property type="protein sequence ID" value="KAK3756215.1"/>
    <property type="molecule type" value="Genomic_DNA"/>
</dbReference>
<reference evidence="1" key="1">
    <citation type="journal article" date="2023" name="G3 (Bethesda)">
        <title>A reference genome for the long-term kleptoplast-retaining sea slug Elysia crispata morphotype clarki.</title>
        <authorList>
            <person name="Eastman K.E."/>
            <person name="Pendleton A.L."/>
            <person name="Shaikh M.A."/>
            <person name="Suttiyut T."/>
            <person name="Ogas R."/>
            <person name="Tomko P."/>
            <person name="Gavelis G."/>
            <person name="Widhalm J.R."/>
            <person name="Wisecaver J.H."/>
        </authorList>
    </citation>
    <scope>NUCLEOTIDE SEQUENCE</scope>
    <source>
        <strain evidence="1">ECLA1</strain>
    </source>
</reference>
<proteinExistence type="predicted"/>
<accession>A0AAE0YSF7</accession>
<protein>
    <submittedName>
        <fullName evidence="1">Uncharacterized protein</fullName>
    </submittedName>
</protein>
<gene>
    <name evidence="1" type="ORF">RRG08_014582</name>
</gene>
<organism evidence="1 2">
    <name type="scientific">Elysia crispata</name>
    <name type="common">lettuce slug</name>
    <dbReference type="NCBI Taxonomy" id="231223"/>
    <lineage>
        <taxon>Eukaryota</taxon>
        <taxon>Metazoa</taxon>
        <taxon>Spiralia</taxon>
        <taxon>Lophotrochozoa</taxon>
        <taxon>Mollusca</taxon>
        <taxon>Gastropoda</taxon>
        <taxon>Heterobranchia</taxon>
        <taxon>Euthyneura</taxon>
        <taxon>Panpulmonata</taxon>
        <taxon>Sacoglossa</taxon>
        <taxon>Placobranchoidea</taxon>
        <taxon>Plakobranchidae</taxon>
        <taxon>Elysia</taxon>
    </lineage>
</organism>
<keyword evidence="2" id="KW-1185">Reference proteome</keyword>